<dbReference type="AlphaFoldDB" id="A0A0A9G2L1"/>
<proteinExistence type="predicted"/>
<keyword evidence="1" id="KW-0732">Signal</keyword>
<organism evidence="2">
    <name type="scientific">Arundo donax</name>
    <name type="common">Giant reed</name>
    <name type="synonym">Donax arundinaceus</name>
    <dbReference type="NCBI Taxonomy" id="35708"/>
    <lineage>
        <taxon>Eukaryota</taxon>
        <taxon>Viridiplantae</taxon>
        <taxon>Streptophyta</taxon>
        <taxon>Embryophyta</taxon>
        <taxon>Tracheophyta</taxon>
        <taxon>Spermatophyta</taxon>
        <taxon>Magnoliopsida</taxon>
        <taxon>Liliopsida</taxon>
        <taxon>Poales</taxon>
        <taxon>Poaceae</taxon>
        <taxon>PACMAD clade</taxon>
        <taxon>Arundinoideae</taxon>
        <taxon>Arundineae</taxon>
        <taxon>Arundo</taxon>
    </lineage>
</organism>
<evidence type="ECO:0000313" key="2">
    <source>
        <dbReference type="EMBL" id="JAE14878.1"/>
    </source>
</evidence>
<feature type="signal peptide" evidence="1">
    <location>
        <begin position="1"/>
        <end position="23"/>
    </location>
</feature>
<reference evidence="2" key="2">
    <citation type="journal article" date="2015" name="Data Brief">
        <title>Shoot transcriptome of the giant reed, Arundo donax.</title>
        <authorList>
            <person name="Barrero R.A."/>
            <person name="Guerrero F.D."/>
            <person name="Moolhuijzen P."/>
            <person name="Goolsby J.A."/>
            <person name="Tidwell J."/>
            <person name="Bellgard S.E."/>
            <person name="Bellgard M.I."/>
        </authorList>
    </citation>
    <scope>NUCLEOTIDE SEQUENCE</scope>
    <source>
        <tissue evidence="2">Shoot tissue taken approximately 20 cm above the soil surface</tissue>
    </source>
</reference>
<name>A0A0A9G2L1_ARUDO</name>
<dbReference type="EMBL" id="GBRH01183018">
    <property type="protein sequence ID" value="JAE14878.1"/>
    <property type="molecule type" value="Transcribed_RNA"/>
</dbReference>
<feature type="chain" id="PRO_5002046100" description="Secreted protein" evidence="1">
    <location>
        <begin position="24"/>
        <end position="69"/>
    </location>
</feature>
<accession>A0A0A9G2L1</accession>
<evidence type="ECO:0000256" key="1">
    <source>
        <dbReference type="SAM" id="SignalP"/>
    </source>
</evidence>
<evidence type="ECO:0008006" key="3">
    <source>
        <dbReference type="Google" id="ProtNLM"/>
    </source>
</evidence>
<protein>
    <recommendedName>
        <fullName evidence="3">Secreted protein</fullName>
    </recommendedName>
</protein>
<reference evidence="2" key="1">
    <citation type="submission" date="2014-09" db="EMBL/GenBank/DDBJ databases">
        <authorList>
            <person name="Magalhaes I.L.F."/>
            <person name="Oliveira U."/>
            <person name="Santos F.R."/>
            <person name="Vidigal T.H.D.A."/>
            <person name="Brescovit A.D."/>
            <person name="Santos A.J."/>
        </authorList>
    </citation>
    <scope>NUCLEOTIDE SEQUENCE</scope>
    <source>
        <tissue evidence="2">Shoot tissue taken approximately 20 cm above the soil surface</tissue>
    </source>
</reference>
<sequence length="69" mass="7951">MSRSSLISFFLAGSMASVSKVLGCSNTTWLHADRVYPPSLHWWVEMLVKSFRCRFLAMTARPCRRTRGR</sequence>